<dbReference type="SUPFAM" id="SSF48173">
    <property type="entry name" value="Cryptochrome/photolyase FAD-binding domain"/>
    <property type="match status" value="1"/>
</dbReference>
<evidence type="ECO:0000256" key="1">
    <source>
        <dbReference type="SAM" id="MobiDB-lite"/>
    </source>
</evidence>
<evidence type="ECO:0000313" key="2">
    <source>
        <dbReference type="EMBL" id="GMA30564.1"/>
    </source>
</evidence>
<evidence type="ECO:0008006" key="4">
    <source>
        <dbReference type="Google" id="ProtNLM"/>
    </source>
</evidence>
<dbReference type="RefSeq" id="WP_284249224.1">
    <property type="nucleotide sequence ID" value="NZ_BSUM01000001.1"/>
</dbReference>
<dbReference type="Proteomes" id="UP001157161">
    <property type="component" value="Unassembled WGS sequence"/>
</dbReference>
<dbReference type="Gene3D" id="1.25.40.80">
    <property type="match status" value="1"/>
</dbReference>
<evidence type="ECO:0000313" key="3">
    <source>
        <dbReference type="Proteomes" id="UP001157161"/>
    </source>
</evidence>
<feature type="region of interest" description="Disordered" evidence="1">
    <location>
        <begin position="321"/>
        <end position="340"/>
    </location>
</feature>
<sequence>MARFSGHPVVPGDDQLDLEGTGGFAVDRDDAVTDAIAWVREEFPDAPGDPDLFAWPTSHDEAREHLDEFVRERLADFGPYEDAISATHPFVNHGLLTGALNVGLLEPEEILEAVFARADEDVPIVSLEGFVRQIIGWREYMRATYRTRGRRLRTSNHLRHTNGLGDGWWDATTGLAPLDLVISRTLATGYAHHIERLMVLGNAMSLLRIHPDAVYEWFMELFIDAYDWVMVPNVYAMSQFAAGDAVTTKPYVSGSNYLRKMSDLPRGEWCDDWDALYWTFVADHREVFEGNPRARMVATLLDRLDPDKREAHHARARALLEPDGGASPLVMTAPPRESSD</sequence>
<keyword evidence="3" id="KW-1185">Reference proteome</keyword>
<name>A0AA37UHF0_9MICO</name>
<dbReference type="PANTHER" id="PTHR38657:SF1">
    <property type="entry name" value="SLR1343 PROTEIN"/>
    <property type="match status" value="1"/>
</dbReference>
<dbReference type="PANTHER" id="PTHR38657">
    <property type="entry name" value="SLR1343 PROTEIN"/>
    <property type="match status" value="1"/>
</dbReference>
<dbReference type="EMBL" id="BSUM01000001">
    <property type="protein sequence ID" value="GMA30564.1"/>
    <property type="molecule type" value="Genomic_DNA"/>
</dbReference>
<dbReference type="InterPro" id="IPR036134">
    <property type="entry name" value="Crypto/Photolyase_FAD-like_sf"/>
</dbReference>
<gene>
    <name evidence="2" type="ORF">GCM10025875_05560</name>
</gene>
<dbReference type="Gene3D" id="1.10.579.10">
    <property type="entry name" value="DNA Cyclobutane Dipyrimidine Photolyase, subunit A, domain 3"/>
    <property type="match status" value="1"/>
</dbReference>
<feature type="region of interest" description="Disordered" evidence="1">
    <location>
        <begin position="1"/>
        <end position="22"/>
    </location>
</feature>
<organism evidence="2 3">
    <name type="scientific">Litorihabitans aurantiacus</name>
    <dbReference type="NCBI Taxonomy" id="1930061"/>
    <lineage>
        <taxon>Bacteria</taxon>
        <taxon>Bacillati</taxon>
        <taxon>Actinomycetota</taxon>
        <taxon>Actinomycetes</taxon>
        <taxon>Micrococcales</taxon>
        <taxon>Beutenbergiaceae</taxon>
        <taxon>Litorihabitans</taxon>
    </lineage>
</organism>
<dbReference type="Gene3D" id="1.10.10.1710">
    <property type="entry name" value="Deoxyribodipyrimidine photolyase-related"/>
    <property type="match status" value="1"/>
</dbReference>
<dbReference type="InterPro" id="IPR014729">
    <property type="entry name" value="Rossmann-like_a/b/a_fold"/>
</dbReference>
<reference evidence="2" key="1">
    <citation type="journal article" date="2014" name="Int. J. Syst. Evol. Microbiol.">
        <title>Complete genome sequence of Corynebacterium casei LMG S-19264T (=DSM 44701T), isolated from a smear-ripened cheese.</title>
        <authorList>
            <consortium name="US DOE Joint Genome Institute (JGI-PGF)"/>
            <person name="Walter F."/>
            <person name="Albersmeier A."/>
            <person name="Kalinowski J."/>
            <person name="Ruckert C."/>
        </authorList>
    </citation>
    <scope>NUCLEOTIDE SEQUENCE</scope>
    <source>
        <strain evidence="2">NBRC 112290</strain>
    </source>
</reference>
<dbReference type="AlphaFoldDB" id="A0AA37UHF0"/>
<dbReference type="InterPro" id="IPR052551">
    <property type="entry name" value="UV-DNA_repair_photolyase"/>
</dbReference>
<proteinExistence type="predicted"/>
<accession>A0AA37UHF0</accession>
<protein>
    <recommendedName>
        <fullName evidence="4">Deoxyribodipyrimidine photolyase-related protein</fullName>
    </recommendedName>
</protein>
<reference evidence="2" key="2">
    <citation type="submission" date="2023-02" db="EMBL/GenBank/DDBJ databases">
        <authorList>
            <person name="Sun Q."/>
            <person name="Mori K."/>
        </authorList>
    </citation>
    <scope>NUCLEOTIDE SEQUENCE</scope>
    <source>
        <strain evidence="2">NBRC 112290</strain>
    </source>
</reference>
<dbReference type="Gene3D" id="3.40.50.620">
    <property type="entry name" value="HUPs"/>
    <property type="match status" value="1"/>
</dbReference>
<comment type="caution">
    <text evidence="2">The sequence shown here is derived from an EMBL/GenBank/DDBJ whole genome shotgun (WGS) entry which is preliminary data.</text>
</comment>